<reference evidence="2 3" key="2">
    <citation type="submission" date="2016-01" db="EMBL/GenBank/DDBJ databases">
        <title>Microcella alkaliphila JAM AC0309 whole genome shotgun sequence.</title>
        <authorList>
            <person name="Kurata A."/>
            <person name="Hirose Y."/>
            <person name="Kishimoto N."/>
            <person name="Kobayashi T."/>
        </authorList>
    </citation>
    <scope>NUCLEOTIDE SEQUENCE [LARGE SCALE GENOMIC DNA]</scope>
    <source>
        <strain evidence="2 3">JAM AC0309</strain>
    </source>
</reference>
<organism evidence="2 3">
    <name type="scientific">Microcella alkaliphila</name>
    <dbReference type="NCBI Taxonomy" id="279828"/>
    <lineage>
        <taxon>Bacteria</taxon>
        <taxon>Bacillati</taxon>
        <taxon>Actinomycetota</taxon>
        <taxon>Actinomycetes</taxon>
        <taxon>Micrococcales</taxon>
        <taxon>Microbacteriaceae</taxon>
        <taxon>Microcella</taxon>
    </lineage>
</organism>
<dbReference type="Proteomes" id="UP000218965">
    <property type="component" value="Chromosome"/>
</dbReference>
<feature type="domain" description="Alpha/beta hydrolase fold-5" evidence="1">
    <location>
        <begin position="95"/>
        <end position="171"/>
    </location>
</feature>
<dbReference type="InterPro" id="IPR029059">
    <property type="entry name" value="AB_hydrolase_5"/>
</dbReference>
<evidence type="ECO:0000259" key="1">
    <source>
        <dbReference type="Pfam" id="PF12695"/>
    </source>
</evidence>
<dbReference type="EMBL" id="AP017315">
    <property type="protein sequence ID" value="BAU32817.1"/>
    <property type="molecule type" value="Genomic_DNA"/>
</dbReference>
<name>A0A0U5BE26_9MICO</name>
<proteinExistence type="predicted"/>
<dbReference type="Pfam" id="PF12695">
    <property type="entry name" value="Abhydrolase_5"/>
    <property type="match status" value="1"/>
</dbReference>
<reference evidence="3" key="1">
    <citation type="submission" date="2015-12" db="EMBL/GenBank/DDBJ databases">
        <authorList>
            <person name="Shamseldin A."/>
            <person name="Moawad H."/>
            <person name="Abd El-Rahim W.M."/>
            <person name="Sadowsky M.J."/>
        </authorList>
    </citation>
    <scope>NUCLEOTIDE SEQUENCE [LARGE SCALE GENOMIC DNA]</scope>
    <source>
        <strain evidence="3">JAM AC0309</strain>
    </source>
</reference>
<dbReference type="AlphaFoldDB" id="A0A0U5BE26"/>
<gene>
    <name evidence="2" type="ORF">MalAC0309_1972</name>
</gene>
<evidence type="ECO:0000313" key="3">
    <source>
        <dbReference type="Proteomes" id="UP000218965"/>
    </source>
</evidence>
<dbReference type="KEGG" id="malk:MalAC0309_1972"/>
<protein>
    <recommendedName>
        <fullName evidence="1">Alpha/beta hydrolase fold-5 domain-containing protein</fullName>
    </recommendedName>
</protein>
<dbReference type="GO" id="GO:0016787">
    <property type="term" value="F:hydrolase activity"/>
    <property type="evidence" value="ECO:0007669"/>
    <property type="project" value="InterPro"/>
</dbReference>
<accession>A0A0U5BE26</accession>
<sequence>MAAMAGRIFMVPPILPGSRWERGTLEGMTVLSRIRTAGWGALVAVIEDARVDFTTTDAGIVVTPEGAADAGLVFYPGARVDPYAYVPIMAEVAADGGIDGLFLLGSYCANDLSAAPLTAVSVEGANDGLSTPAQIDAATELLPASVTRVSIPGANHASFGDYGAQSGDGPLEVDRAEVRAAVAEAALLLP</sequence>
<evidence type="ECO:0000313" key="2">
    <source>
        <dbReference type="EMBL" id="BAU32817.1"/>
    </source>
</evidence>